<evidence type="ECO:0000256" key="4">
    <source>
        <dbReference type="ARBA" id="ARBA00022989"/>
    </source>
</evidence>
<keyword evidence="4 6" id="KW-1133">Transmembrane helix</keyword>
<protein>
    <recommendedName>
        <fullName evidence="6">GDT1 family protein</fullName>
    </recommendedName>
</protein>
<evidence type="ECO:0000256" key="6">
    <source>
        <dbReference type="RuleBase" id="RU365102"/>
    </source>
</evidence>
<evidence type="ECO:0000313" key="7">
    <source>
        <dbReference type="EMBL" id="GBP34234.1"/>
    </source>
</evidence>
<keyword evidence="8" id="KW-1185">Reference proteome</keyword>
<dbReference type="AlphaFoldDB" id="A0A4C1V892"/>
<organism evidence="7 8">
    <name type="scientific">Eumeta variegata</name>
    <name type="common">Bagworm moth</name>
    <name type="synonym">Eumeta japonica</name>
    <dbReference type="NCBI Taxonomy" id="151549"/>
    <lineage>
        <taxon>Eukaryota</taxon>
        <taxon>Metazoa</taxon>
        <taxon>Ecdysozoa</taxon>
        <taxon>Arthropoda</taxon>
        <taxon>Hexapoda</taxon>
        <taxon>Insecta</taxon>
        <taxon>Pterygota</taxon>
        <taxon>Neoptera</taxon>
        <taxon>Endopterygota</taxon>
        <taxon>Lepidoptera</taxon>
        <taxon>Glossata</taxon>
        <taxon>Ditrysia</taxon>
        <taxon>Tineoidea</taxon>
        <taxon>Psychidae</taxon>
        <taxon>Oiketicinae</taxon>
        <taxon>Eumeta</taxon>
    </lineage>
</organism>
<comment type="caution">
    <text evidence="7">The sequence shown here is derived from an EMBL/GenBank/DDBJ whole genome shotgun (WGS) entry which is preliminary data.</text>
</comment>
<proteinExistence type="inferred from homology"/>
<sequence>MLEAGQAENRRRKRNALLKVLLQAATMTFLAEWGDRSQLATVVLATREDAFGVVMGGSLGHALCTGLAVVGGRMIAQKISVRTGEWHEYTSPCTVCGSLCPRFAVNDLPTRRDVECASFKGDSNDHVLLLTEYSIISWTGIKTYNDLSIMLPLKTNDTDHYSHKTVA</sequence>
<dbReference type="GO" id="GO:0015085">
    <property type="term" value="F:calcium ion transmembrane transporter activity"/>
    <property type="evidence" value="ECO:0007669"/>
    <property type="project" value="TreeGrafter"/>
</dbReference>
<feature type="transmembrane region" description="Helical" evidence="6">
    <location>
        <begin position="53"/>
        <end position="72"/>
    </location>
</feature>
<dbReference type="Proteomes" id="UP000299102">
    <property type="component" value="Unassembled WGS sequence"/>
</dbReference>
<dbReference type="GO" id="GO:0005794">
    <property type="term" value="C:Golgi apparatus"/>
    <property type="evidence" value="ECO:0007669"/>
    <property type="project" value="TreeGrafter"/>
</dbReference>
<comment type="subcellular location">
    <subcellularLocation>
        <location evidence="1 6">Membrane</location>
        <topology evidence="1 6">Multi-pass membrane protein</topology>
    </subcellularLocation>
</comment>
<dbReference type="GO" id="GO:0005384">
    <property type="term" value="F:manganese ion transmembrane transporter activity"/>
    <property type="evidence" value="ECO:0007669"/>
    <property type="project" value="TreeGrafter"/>
</dbReference>
<evidence type="ECO:0000256" key="5">
    <source>
        <dbReference type="ARBA" id="ARBA00023136"/>
    </source>
</evidence>
<name>A0A4C1V892_EUMVA</name>
<dbReference type="GO" id="GO:0016020">
    <property type="term" value="C:membrane"/>
    <property type="evidence" value="ECO:0007669"/>
    <property type="project" value="UniProtKB-SubCell"/>
</dbReference>
<accession>A0A4C1V892</accession>
<dbReference type="Pfam" id="PF01169">
    <property type="entry name" value="GDT1"/>
    <property type="match status" value="1"/>
</dbReference>
<keyword evidence="5 6" id="KW-0472">Membrane</keyword>
<gene>
    <name evidence="7" type="primary">Tmem165</name>
    <name evidence="7" type="ORF">EVAR_30788_1</name>
</gene>
<dbReference type="GO" id="GO:0032468">
    <property type="term" value="P:Golgi calcium ion homeostasis"/>
    <property type="evidence" value="ECO:0007669"/>
    <property type="project" value="TreeGrafter"/>
</dbReference>
<evidence type="ECO:0000313" key="8">
    <source>
        <dbReference type="Proteomes" id="UP000299102"/>
    </source>
</evidence>
<feature type="transmembrane region" description="Helical" evidence="6">
    <location>
        <begin position="16"/>
        <end position="33"/>
    </location>
</feature>
<comment type="caution">
    <text evidence="6">Lacks conserved residue(s) required for the propagation of feature annotation.</text>
</comment>
<dbReference type="GO" id="GO:0032472">
    <property type="term" value="P:Golgi calcium ion transport"/>
    <property type="evidence" value="ECO:0007669"/>
    <property type="project" value="TreeGrafter"/>
</dbReference>
<dbReference type="InterPro" id="IPR001727">
    <property type="entry name" value="GDT1-like"/>
</dbReference>
<dbReference type="OrthoDB" id="442680at2759"/>
<dbReference type="STRING" id="151549.A0A4C1V892"/>
<evidence type="ECO:0000256" key="2">
    <source>
        <dbReference type="ARBA" id="ARBA00009190"/>
    </source>
</evidence>
<dbReference type="PANTHER" id="PTHR12608">
    <property type="entry name" value="TRANSMEMBRANE PROTEIN HTP-1 RELATED"/>
    <property type="match status" value="1"/>
</dbReference>
<dbReference type="EMBL" id="BGZK01000285">
    <property type="protein sequence ID" value="GBP34234.1"/>
    <property type="molecule type" value="Genomic_DNA"/>
</dbReference>
<evidence type="ECO:0000256" key="3">
    <source>
        <dbReference type="ARBA" id="ARBA00022692"/>
    </source>
</evidence>
<evidence type="ECO:0000256" key="1">
    <source>
        <dbReference type="ARBA" id="ARBA00004141"/>
    </source>
</evidence>
<dbReference type="PANTHER" id="PTHR12608:SF1">
    <property type="entry name" value="TRANSMEMBRANE PROTEIN 165"/>
    <property type="match status" value="1"/>
</dbReference>
<comment type="similarity">
    <text evidence="2 6">Belongs to the GDT1 family.</text>
</comment>
<keyword evidence="3 6" id="KW-0812">Transmembrane</keyword>
<reference evidence="7 8" key="1">
    <citation type="journal article" date="2019" name="Commun. Biol.">
        <title>The bagworm genome reveals a unique fibroin gene that provides high tensile strength.</title>
        <authorList>
            <person name="Kono N."/>
            <person name="Nakamura H."/>
            <person name="Ohtoshi R."/>
            <person name="Tomita M."/>
            <person name="Numata K."/>
            <person name="Arakawa K."/>
        </authorList>
    </citation>
    <scope>NUCLEOTIDE SEQUENCE [LARGE SCALE GENOMIC DNA]</scope>
</reference>